<feature type="transmembrane region" description="Helical" evidence="10">
    <location>
        <begin position="131"/>
        <end position="152"/>
    </location>
</feature>
<evidence type="ECO:0000256" key="8">
    <source>
        <dbReference type="ARBA" id="ARBA00023284"/>
    </source>
</evidence>
<dbReference type="RefSeq" id="WP_168825272.1">
    <property type="nucleotide sequence ID" value="NZ_CP073013.1"/>
</dbReference>
<keyword evidence="5" id="KW-0521">NADP</keyword>
<evidence type="ECO:0000256" key="10">
    <source>
        <dbReference type="SAM" id="Phobius"/>
    </source>
</evidence>
<dbReference type="SUPFAM" id="SSF55424">
    <property type="entry name" value="FAD/NAD-linked reductases, dimerisation (C-terminal) domain"/>
    <property type="match status" value="1"/>
</dbReference>
<dbReference type="Pfam" id="PF09335">
    <property type="entry name" value="VTT_dom"/>
    <property type="match status" value="1"/>
</dbReference>
<keyword evidence="6 9" id="KW-0560">Oxidoreductase</keyword>
<evidence type="ECO:0000256" key="1">
    <source>
        <dbReference type="ARBA" id="ARBA00001974"/>
    </source>
</evidence>
<evidence type="ECO:0000259" key="13">
    <source>
        <dbReference type="Pfam" id="PF09335"/>
    </source>
</evidence>
<evidence type="ECO:0000259" key="12">
    <source>
        <dbReference type="Pfam" id="PF07992"/>
    </source>
</evidence>
<dbReference type="GO" id="GO:0016668">
    <property type="term" value="F:oxidoreductase activity, acting on a sulfur group of donors, NAD(P) as acceptor"/>
    <property type="evidence" value="ECO:0007669"/>
    <property type="project" value="InterPro"/>
</dbReference>
<evidence type="ECO:0000313" key="14">
    <source>
        <dbReference type="EMBL" id="NLQ17960.1"/>
    </source>
</evidence>
<keyword evidence="15" id="KW-1185">Reference proteome</keyword>
<comment type="similarity">
    <text evidence="2 9">Belongs to the class-I pyridine nucleotide-disulfide oxidoreductase family.</text>
</comment>
<keyword evidence="4 9" id="KW-0274">FAD</keyword>
<dbReference type="PROSITE" id="PS00076">
    <property type="entry name" value="PYRIDINE_REDOX_1"/>
    <property type="match status" value="1"/>
</dbReference>
<accession>A0A847RCN8</accession>
<keyword evidence="10" id="KW-0472">Membrane</keyword>
<gene>
    <name evidence="14" type="ORF">HGG82_10000</name>
</gene>
<feature type="domain" description="Pyridine nucleotide-disulphide oxidoreductase dimerisation" evidence="11">
    <location>
        <begin position="582"/>
        <end position="690"/>
    </location>
</feature>
<evidence type="ECO:0000256" key="4">
    <source>
        <dbReference type="ARBA" id="ARBA00022827"/>
    </source>
</evidence>
<keyword evidence="3 9" id="KW-0285">Flavoprotein</keyword>
<dbReference type="Pfam" id="PF07992">
    <property type="entry name" value="Pyr_redox_2"/>
    <property type="match status" value="1"/>
</dbReference>
<feature type="transmembrane region" description="Helical" evidence="10">
    <location>
        <begin position="237"/>
        <end position="255"/>
    </location>
</feature>
<dbReference type="InterPro" id="IPR032816">
    <property type="entry name" value="VTT_dom"/>
</dbReference>
<evidence type="ECO:0000256" key="6">
    <source>
        <dbReference type="ARBA" id="ARBA00023002"/>
    </source>
</evidence>
<dbReference type="PRINTS" id="PR00411">
    <property type="entry name" value="PNDRDTASEI"/>
</dbReference>
<dbReference type="FunFam" id="3.30.390.30:FF:000001">
    <property type="entry name" value="Dihydrolipoyl dehydrogenase"/>
    <property type="match status" value="1"/>
</dbReference>
<feature type="transmembrane region" description="Helical" evidence="10">
    <location>
        <begin position="51"/>
        <end position="74"/>
    </location>
</feature>
<dbReference type="Proteomes" id="UP000586067">
    <property type="component" value="Unassembled WGS sequence"/>
</dbReference>
<evidence type="ECO:0000313" key="15">
    <source>
        <dbReference type="Proteomes" id="UP000586067"/>
    </source>
</evidence>
<keyword evidence="7" id="KW-1015">Disulfide bond</keyword>
<dbReference type="Gene3D" id="3.50.50.60">
    <property type="entry name" value="FAD/NAD(P)-binding domain"/>
    <property type="match status" value="2"/>
</dbReference>
<dbReference type="Gene3D" id="3.30.390.30">
    <property type="match status" value="1"/>
</dbReference>
<dbReference type="SUPFAM" id="SSF51905">
    <property type="entry name" value="FAD/NAD(P)-binding domain"/>
    <property type="match status" value="1"/>
</dbReference>
<keyword evidence="8 9" id="KW-0676">Redox-active center</keyword>
<organism evidence="14 15">
    <name type="scientific">Marinomonas profundi</name>
    <dbReference type="NCBI Taxonomy" id="2726122"/>
    <lineage>
        <taxon>Bacteria</taxon>
        <taxon>Pseudomonadati</taxon>
        <taxon>Pseudomonadota</taxon>
        <taxon>Gammaproteobacteria</taxon>
        <taxon>Oceanospirillales</taxon>
        <taxon>Oceanospirillaceae</taxon>
        <taxon>Marinomonas</taxon>
    </lineage>
</organism>
<keyword evidence="10" id="KW-0812">Transmembrane</keyword>
<dbReference type="Pfam" id="PF02852">
    <property type="entry name" value="Pyr_redox_dim"/>
    <property type="match status" value="1"/>
</dbReference>
<dbReference type="InterPro" id="IPR036188">
    <property type="entry name" value="FAD/NAD-bd_sf"/>
</dbReference>
<comment type="cofactor">
    <cofactor evidence="1">
        <name>FAD</name>
        <dbReference type="ChEBI" id="CHEBI:57692"/>
    </cofactor>
</comment>
<comment type="caution">
    <text evidence="14">The sequence shown here is derived from an EMBL/GenBank/DDBJ whole genome shotgun (WGS) entry which is preliminary data.</text>
</comment>
<proteinExistence type="inferred from homology"/>
<feature type="transmembrane region" description="Helical" evidence="10">
    <location>
        <begin position="81"/>
        <end position="107"/>
    </location>
</feature>
<keyword evidence="10" id="KW-1133">Transmembrane helix</keyword>
<feature type="transmembrane region" description="Helical" evidence="10">
    <location>
        <begin position="159"/>
        <end position="178"/>
    </location>
</feature>
<dbReference type="GO" id="GO:0003955">
    <property type="term" value="F:NAD(P)H dehydrogenase (quinone) activity"/>
    <property type="evidence" value="ECO:0007669"/>
    <property type="project" value="TreeGrafter"/>
</dbReference>
<evidence type="ECO:0000256" key="5">
    <source>
        <dbReference type="ARBA" id="ARBA00022857"/>
    </source>
</evidence>
<dbReference type="PANTHER" id="PTHR43014">
    <property type="entry name" value="MERCURIC REDUCTASE"/>
    <property type="match status" value="1"/>
</dbReference>
<dbReference type="InterPro" id="IPR016156">
    <property type="entry name" value="FAD/NAD-linked_Rdtase_dimer_sf"/>
</dbReference>
<dbReference type="GO" id="GO:0005886">
    <property type="term" value="C:plasma membrane"/>
    <property type="evidence" value="ECO:0007669"/>
    <property type="project" value="UniProtKB-ARBA"/>
</dbReference>
<feature type="domain" description="VTT" evidence="13">
    <location>
        <begin position="69"/>
        <end position="182"/>
    </location>
</feature>
<dbReference type="PRINTS" id="PR00368">
    <property type="entry name" value="FADPNR"/>
</dbReference>
<dbReference type="InterPro" id="IPR012999">
    <property type="entry name" value="Pyr_OxRdtase_I_AS"/>
</dbReference>
<dbReference type="InterPro" id="IPR004099">
    <property type="entry name" value="Pyr_nucl-diS_OxRdtase_dimer"/>
</dbReference>
<dbReference type="PANTHER" id="PTHR43014:SF2">
    <property type="entry name" value="MERCURIC REDUCTASE"/>
    <property type="match status" value="1"/>
</dbReference>
<protein>
    <submittedName>
        <fullName evidence="14">FAD-dependent oxidoreductase</fullName>
    </submittedName>
</protein>
<evidence type="ECO:0000256" key="2">
    <source>
        <dbReference type="ARBA" id="ARBA00007532"/>
    </source>
</evidence>
<feature type="domain" description="FAD/NAD(P)-binding" evidence="12">
    <location>
        <begin position="237"/>
        <end position="560"/>
    </location>
</feature>
<sequence>MKKIGLLVLIVALAVGFFYFDLHQLLTLEGLKSGLLEFETWRSDSPLLVGGAFLLLYVIVTALSLPGAVIMTLAAGALFGLLWGTVIVSFASSIGATLAFLVSRYLLQNTVQSRFGHRLKAFNEGIARDGAFYLFTLRLVPIFPFFLINLLMGLTTLRALTFYWVSQVGMFVGTLVYVNAGTQLGQLESLSGILSPSLLLSFVLLGVFPLIAKKIVDVVKARRVYAGFTKPKSFDRNLIVIGAGAGGLVSAYIAATVKAKVTLIEAHKMGGDCLNYGCIPSKALIKSAKVAHQMRHAENYGLNSSEPSFSFKKVMQRIHDVIAKIEPHDSVERYSKMGVDVVQGYAKLIDPWTVEIQLNEGGTKRLTARSIVLATGARPFVPDLLGLDEVGYVTSDTLWDAFATLDEPPKRLVVLGGGPIGCELAQSFARLGSKVTQVERSARIMSREDEEVSALVQESLTQDGVIMLTSHKAVRCEKEGETKRLIVELDGQESVIEFDVLICAVGREARLEGYGLENLGIETKGTIVTNDYLETLYPNIFAAGDVAGPYQFTHVAAHQAWYAAVNALFGSLKKFRVDYRVIPWTTFVDPEVARVGLSEQDAKDQGIAYEMVRYGLDDLDRAIADSAAKGFVKVLTVPGKDKILGVIIVGEHAGDLLAEFVLAMKHGLGLNKVLGTIHTYPTWAEANKYAAGEWKRAHAPQRVLSWLEKYHTWRRG</sequence>
<dbReference type="EMBL" id="JABAEK010000009">
    <property type="protein sequence ID" value="NLQ17960.1"/>
    <property type="molecule type" value="Genomic_DNA"/>
</dbReference>
<evidence type="ECO:0000256" key="9">
    <source>
        <dbReference type="RuleBase" id="RU003691"/>
    </source>
</evidence>
<name>A0A847RCN8_9GAMM</name>
<feature type="transmembrane region" description="Helical" evidence="10">
    <location>
        <begin position="198"/>
        <end position="216"/>
    </location>
</feature>
<evidence type="ECO:0000256" key="7">
    <source>
        <dbReference type="ARBA" id="ARBA00023157"/>
    </source>
</evidence>
<dbReference type="GO" id="GO:0050660">
    <property type="term" value="F:flavin adenine dinucleotide binding"/>
    <property type="evidence" value="ECO:0007669"/>
    <property type="project" value="TreeGrafter"/>
</dbReference>
<reference evidence="14 15" key="1">
    <citation type="submission" date="2020-04" db="EMBL/GenBank/DDBJ databases">
        <title>Marinomonas sp. M1K-6 isolated from the deep seawater of the Mariana Trench.</title>
        <authorList>
            <person name="Li Y."/>
        </authorList>
    </citation>
    <scope>NUCLEOTIDE SEQUENCE [LARGE SCALE GENOMIC DNA]</scope>
    <source>
        <strain evidence="14 15">M1K-6</strain>
    </source>
</reference>
<evidence type="ECO:0000256" key="3">
    <source>
        <dbReference type="ARBA" id="ARBA00022630"/>
    </source>
</evidence>
<evidence type="ECO:0000259" key="11">
    <source>
        <dbReference type="Pfam" id="PF02852"/>
    </source>
</evidence>
<dbReference type="InterPro" id="IPR023753">
    <property type="entry name" value="FAD/NAD-binding_dom"/>
</dbReference>
<dbReference type="AlphaFoldDB" id="A0A847RCN8"/>